<dbReference type="EMBL" id="WJJP01000532">
    <property type="protein sequence ID" value="MBD3326176.1"/>
    <property type="molecule type" value="Genomic_DNA"/>
</dbReference>
<dbReference type="GO" id="GO:0032259">
    <property type="term" value="P:methylation"/>
    <property type="evidence" value="ECO:0007669"/>
    <property type="project" value="UniProtKB-KW"/>
</dbReference>
<dbReference type="Gene3D" id="3.40.50.150">
    <property type="entry name" value="Vaccinia Virus protein VP39"/>
    <property type="match status" value="1"/>
</dbReference>
<comment type="caution">
    <text evidence="1">The sequence shown here is derived from an EMBL/GenBank/DDBJ whole genome shotgun (WGS) entry which is preliminary data.</text>
</comment>
<protein>
    <submittedName>
        <fullName evidence="1">Class I SAM-dependent methyltransferase</fullName>
    </submittedName>
</protein>
<sequence length="246" mass="29186">MNDLEQYFAANTENQIKKWKHYFEIYDRYFSRYRGTDVHMLEFGVLHGGSLKMWKHYFGPTAKIYGVDINPHCKDLEEDQIEIFIGDQEDKTFLRSLGDRLPRIDILLDDGGHTMKQQIHTFEVLFPAIDQHGFYICEDLHSSYWKKFGGGYRRRGTFIEYSKQFIDALHAWHSKQPQTFQVSDFTQSAYALHYYTSMLVIEKRPMEAPVMVKSGEKRVRSYRPPKSFSQRVRNGLRRRLTAYGKK</sequence>
<dbReference type="GO" id="GO:0008168">
    <property type="term" value="F:methyltransferase activity"/>
    <property type="evidence" value="ECO:0007669"/>
    <property type="project" value="UniProtKB-KW"/>
</dbReference>
<dbReference type="InterPro" id="IPR029063">
    <property type="entry name" value="SAM-dependent_MTases_sf"/>
</dbReference>
<evidence type="ECO:0000313" key="2">
    <source>
        <dbReference type="Proteomes" id="UP000649604"/>
    </source>
</evidence>
<proteinExistence type="predicted"/>
<evidence type="ECO:0000313" key="1">
    <source>
        <dbReference type="EMBL" id="MBD3326176.1"/>
    </source>
</evidence>
<accession>A0A9D5Q7R3</accession>
<dbReference type="SUPFAM" id="SSF53335">
    <property type="entry name" value="S-adenosyl-L-methionine-dependent methyltransferases"/>
    <property type="match status" value="1"/>
</dbReference>
<reference evidence="1" key="1">
    <citation type="submission" date="2019-11" db="EMBL/GenBank/DDBJ databases">
        <title>Microbial mats filling the niche in hypersaline microbial mats.</title>
        <authorList>
            <person name="Wong H.L."/>
            <person name="Macleod F.I."/>
            <person name="White R.A. III"/>
            <person name="Burns B.P."/>
        </authorList>
    </citation>
    <scope>NUCLEOTIDE SEQUENCE</scope>
    <source>
        <strain evidence="1">Rbin_158</strain>
    </source>
</reference>
<keyword evidence="1" id="KW-0489">Methyltransferase</keyword>
<gene>
    <name evidence="1" type="ORF">GF339_16435</name>
</gene>
<dbReference type="Proteomes" id="UP000649604">
    <property type="component" value="Unassembled WGS sequence"/>
</dbReference>
<keyword evidence="1" id="KW-0808">Transferase</keyword>
<organism evidence="1 2">
    <name type="scientific">candidate division KSB3 bacterium</name>
    <dbReference type="NCBI Taxonomy" id="2044937"/>
    <lineage>
        <taxon>Bacteria</taxon>
        <taxon>candidate division KSB3</taxon>
    </lineage>
</organism>
<dbReference type="AlphaFoldDB" id="A0A9D5Q7R3"/>
<name>A0A9D5Q7R3_9BACT</name>